<gene>
    <name evidence="6" type="ORF">DFJ67_3540</name>
</gene>
<organism evidence="6 7">
    <name type="scientific">Asanoa ferruginea</name>
    <dbReference type="NCBI Taxonomy" id="53367"/>
    <lineage>
        <taxon>Bacteria</taxon>
        <taxon>Bacillati</taxon>
        <taxon>Actinomycetota</taxon>
        <taxon>Actinomycetes</taxon>
        <taxon>Micromonosporales</taxon>
        <taxon>Micromonosporaceae</taxon>
        <taxon>Asanoa</taxon>
    </lineage>
</organism>
<feature type="domain" description="HTH deoR-type" evidence="5">
    <location>
        <begin position="4"/>
        <end position="59"/>
    </location>
</feature>
<dbReference type="PROSITE" id="PS00894">
    <property type="entry name" value="HTH_DEOR_1"/>
    <property type="match status" value="1"/>
</dbReference>
<dbReference type="AlphaFoldDB" id="A0A3D9ZJC6"/>
<feature type="compositionally biased region" description="Basic and acidic residues" evidence="4">
    <location>
        <begin position="310"/>
        <end position="320"/>
    </location>
</feature>
<evidence type="ECO:0000313" key="6">
    <source>
        <dbReference type="EMBL" id="REF97536.1"/>
    </source>
</evidence>
<dbReference type="InterPro" id="IPR013196">
    <property type="entry name" value="HTH_11"/>
</dbReference>
<dbReference type="Pfam" id="PF13280">
    <property type="entry name" value="WYL"/>
    <property type="match status" value="1"/>
</dbReference>
<dbReference type="Proteomes" id="UP000256913">
    <property type="component" value="Unassembled WGS sequence"/>
</dbReference>
<dbReference type="Gene3D" id="1.10.10.10">
    <property type="entry name" value="Winged helix-like DNA-binding domain superfamily/Winged helix DNA-binding domain"/>
    <property type="match status" value="1"/>
</dbReference>
<dbReference type="InterPro" id="IPR001034">
    <property type="entry name" value="DeoR_HTH"/>
</dbReference>
<dbReference type="RefSeq" id="WP_116068966.1">
    <property type="nucleotide sequence ID" value="NZ_BONB01000017.1"/>
</dbReference>
<protein>
    <submittedName>
        <fullName evidence="6">Putative DNA-binding transcriptional regulator YafY</fullName>
    </submittedName>
</protein>
<keyword evidence="3" id="KW-0804">Transcription</keyword>
<dbReference type="InterPro" id="IPR018356">
    <property type="entry name" value="Tscrpt_reg_HTH_DeoR_CS"/>
</dbReference>
<dbReference type="InterPro" id="IPR028349">
    <property type="entry name" value="PafC-like"/>
</dbReference>
<dbReference type="OrthoDB" id="8555652at2"/>
<evidence type="ECO:0000256" key="2">
    <source>
        <dbReference type="ARBA" id="ARBA00023125"/>
    </source>
</evidence>
<evidence type="ECO:0000256" key="1">
    <source>
        <dbReference type="ARBA" id="ARBA00023015"/>
    </source>
</evidence>
<feature type="region of interest" description="Disordered" evidence="4">
    <location>
        <begin position="310"/>
        <end position="331"/>
    </location>
</feature>
<evidence type="ECO:0000259" key="5">
    <source>
        <dbReference type="PROSITE" id="PS51000"/>
    </source>
</evidence>
<dbReference type="PROSITE" id="PS52050">
    <property type="entry name" value="WYL"/>
    <property type="match status" value="1"/>
</dbReference>
<evidence type="ECO:0000313" key="7">
    <source>
        <dbReference type="Proteomes" id="UP000256913"/>
    </source>
</evidence>
<dbReference type="InterPro" id="IPR057727">
    <property type="entry name" value="WCX_dom"/>
</dbReference>
<accession>A0A3D9ZJC6</accession>
<comment type="caution">
    <text evidence="6">The sequence shown here is derived from an EMBL/GenBank/DDBJ whole genome shotgun (WGS) entry which is preliminary data.</text>
</comment>
<reference evidence="6 7" key="1">
    <citation type="submission" date="2018-08" db="EMBL/GenBank/DDBJ databases">
        <title>Sequencing the genomes of 1000 actinobacteria strains.</title>
        <authorList>
            <person name="Klenk H.-P."/>
        </authorList>
    </citation>
    <scope>NUCLEOTIDE SEQUENCE [LARGE SCALE GENOMIC DNA]</scope>
    <source>
        <strain evidence="6 7">DSM 44099</strain>
    </source>
</reference>
<evidence type="ECO:0000256" key="4">
    <source>
        <dbReference type="SAM" id="MobiDB-lite"/>
    </source>
</evidence>
<dbReference type="PANTHER" id="PTHR34580">
    <property type="match status" value="1"/>
</dbReference>
<dbReference type="InterPro" id="IPR026881">
    <property type="entry name" value="WYL_dom"/>
</dbReference>
<dbReference type="InterPro" id="IPR051534">
    <property type="entry name" value="CBASS_pafABC_assoc_protein"/>
</dbReference>
<dbReference type="Pfam" id="PF08279">
    <property type="entry name" value="HTH_11"/>
    <property type="match status" value="1"/>
</dbReference>
<keyword evidence="1" id="KW-0805">Transcription regulation</keyword>
<dbReference type="PANTHER" id="PTHR34580:SF3">
    <property type="entry name" value="PROTEIN PAFB"/>
    <property type="match status" value="1"/>
</dbReference>
<dbReference type="Pfam" id="PF25583">
    <property type="entry name" value="WCX"/>
    <property type="match status" value="1"/>
</dbReference>
<name>A0A3D9ZJC6_9ACTN</name>
<sequence>MANTSTRSLQLLSLLQTHRYWPGDELAARLAVSPRTLRRDVDRLRELGYPVTGSRGVAGGYQLRPGAVLPPLLVDDDEAVAIVIGLRSAAGGVVAGIEDTAVRALAKIVQVLPPRLRQRVDALQAHTVPALAGGDPVDAVALTTIALAARDAERVRFSYGDASRLVEPHTLVTLGRRWYLVAWDLDRHDWRTFRLDRLTDPVPTGARFRLRDLPGGDPAAFVRARVGGVPTRYRVEVVVRAAADVVTAAVGRWGTVEALDEQSCRLRMDVHQLDDPIKVVAGLGADFEILEPAELRDRVQAIGETFLRSTERRVDPDTPPRHAGFPPRGEI</sequence>
<dbReference type="PROSITE" id="PS51000">
    <property type="entry name" value="HTH_DEOR_2"/>
    <property type="match status" value="1"/>
</dbReference>
<dbReference type="PIRSF" id="PIRSF016838">
    <property type="entry name" value="PafC"/>
    <property type="match status" value="1"/>
</dbReference>
<dbReference type="InterPro" id="IPR036390">
    <property type="entry name" value="WH_DNA-bd_sf"/>
</dbReference>
<dbReference type="SUPFAM" id="SSF46785">
    <property type="entry name" value="Winged helix' DNA-binding domain"/>
    <property type="match status" value="1"/>
</dbReference>
<evidence type="ECO:0000256" key="3">
    <source>
        <dbReference type="ARBA" id="ARBA00023163"/>
    </source>
</evidence>
<dbReference type="EMBL" id="QUMQ01000001">
    <property type="protein sequence ID" value="REF97536.1"/>
    <property type="molecule type" value="Genomic_DNA"/>
</dbReference>
<dbReference type="GO" id="GO:0003700">
    <property type="term" value="F:DNA-binding transcription factor activity"/>
    <property type="evidence" value="ECO:0007669"/>
    <property type="project" value="InterPro"/>
</dbReference>
<keyword evidence="2 6" id="KW-0238">DNA-binding</keyword>
<keyword evidence="7" id="KW-1185">Reference proteome</keyword>
<proteinExistence type="predicted"/>
<dbReference type="GO" id="GO:0003677">
    <property type="term" value="F:DNA binding"/>
    <property type="evidence" value="ECO:0007669"/>
    <property type="project" value="UniProtKB-KW"/>
</dbReference>
<dbReference type="InterPro" id="IPR036388">
    <property type="entry name" value="WH-like_DNA-bd_sf"/>
</dbReference>